<protein>
    <submittedName>
        <fullName evidence="1">Uncharacterized protein</fullName>
    </submittedName>
</protein>
<organism evidence="1 2">
    <name type="scientific">Cerrena zonata</name>
    <dbReference type="NCBI Taxonomy" id="2478898"/>
    <lineage>
        <taxon>Eukaryota</taxon>
        <taxon>Fungi</taxon>
        <taxon>Dikarya</taxon>
        <taxon>Basidiomycota</taxon>
        <taxon>Agaricomycotina</taxon>
        <taxon>Agaricomycetes</taxon>
        <taxon>Polyporales</taxon>
        <taxon>Cerrenaceae</taxon>
        <taxon>Cerrena</taxon>
    </lineage>
</organism>
<evidence type="ECO:0000313" key="1">
    <source>
        <dbReference type="EMBL" id="KAK7689870.1"/>
    </source>
</evidence>
<dbReference type="EMBL" id="JASBNA010000007">
    <property type="protein sequence ID" value="KAK7689870.1"/>
    <property type="molecule type" value="Genomic_DNA"/>
</dbReference>
<sequence>MHVLCISSPVANILHPAQSLSLCVKGLSALHLHPPRLIMSPVASTQYVPNMGQCDFMIPPCDISFLYPDKQPHALPISLWVKYVDEPIPPTSRHWAIVWKVPHSPHGAPTSTQAFRHLHITRERDKKGTPCAHLTNWGPMTKAVTPDDLTRSRLIHLGEVDLKGRKRLEEIASATPVVVPDGVWNCQDWILTVLQTAVEEGVMPPDLDVEEVKAAALSY</sequence>
<gene>
    <name evidence="1" type="ORF">QCA50_006509</name>
</gene>
<dbReference type="AlphaFoldDB" id="A0AAW0GFC7"/>
<name>A0AAW0GFC7_9APHY</name>
<comment type="caution">
    <text evidence="1">The sequence shown here is derived from an EMBL/GenBank/DDBJ whole genome shotgun (WGS) entry which is preliminary data.</text>
</comment>
<proteinExistence type="predicted"/>
<reference evidence="1 2" key="1">
    <citation type="submission" date="2022-09" db="EMBL/GenBank/DDBJ databases">
        <authorList>
            <person name="Palmer J.M."/>
        </authorList>
    </citation>
    <scope>NUCLEOTIDE SEQUENCE [LARGE SCALE GENOMIC DNA]</scope>
    <source>
        <strain evidence="1 2">DSM 7382</strain>
    </source>
</reference>
<dbReference type="Proteomes" id="UP001385951">
    <property type="component" value="Unassembled WGS sequence"/>
</dbReference>
<accession>A0AAW0GFC7</accession>
<evidence type="ECO:0000313" key="2">
    <source>
        <dbReference type="Proteomes" id="UP001385951"/>
    </source>
</evidence>
<keyword evidence="2" id="KW-1185">Reference proteome</keyword>